<gene>
    <name evidence="12" type="ORF">BGZ80_004337</name>
</gene>
<feature type="domain" description="PPM-type phosphatase" evidence="11">
    <location>
        <begin position="23"/>
        <end position="233"/>
    </location>
</feature>
<keyword evidence="6 9" id="KW-0904">Protein phosphatase</keyword>
<dbReference type="InterPro" id="IPR001932">
    <property type="entry name" value="PPM-type_phosphatase-like_dom"/>
</dbReference>
<evidence type="ECO:0000256" key="10">
    <source>
        <dbReference type="RuleBase" id="RU003567"/>
    </source>
</evidence>
<dbReference type="NCBIfam" id="NF009205">
    <property type="entry name" value="PRK12553.1"/>
    <property type="match status" value="1"/>
</dbReference>
<keyword evidence="13" id="KW-1185">Reference proteome</keyword>
<dbReference type="CDD" id="cd00143">
    <property type="entry name" value="PP2Cc"/>
    <property type="match status" value="1"/>
</dbReference>
<dbReference type="PROSITE" id="PS00382">
    <property type="entry name" value="CLP_PROTEASE_HIS"/>
    <property type="match status" value="1"/>
</dbReference>
<dbReference type="PANTHER" id="PTHR10381">
    <property type="entry name" value="ATP-DEPENDENT CLP PROTEASE PROTEOLYTIC SUBUNIT"/>
    <property type="match status" value="1"/>
</dbReference>
<evidence type="ECO:0000256" key="8">
    <source>
        <dbReference type="PROSITE-ProRule" id="PRU10086"/>
    </source>
</evidence>
<dbReference type="SUPFAM" id="SSF52096">
    <property type="entry name" value="ClpP/crotonase"/>
    <property type="match status" value="1"/>
</dbReference>
<comment type="similarity">
    <text evidence="9">Belongs to the PP2C family.</text>
</comment>
<name>A0A9P6T2L2_9FUNG</name>
<dbReference type="PROSITE" id="PS01032">
    <property type="entry name" value="PPM_1"/>
    <property type="match status" value="1"/>
</dbReference>
<dbReference type="GO" id="GO:0004721">
    <property type="term" value="F:phosphoprotein phosphatase activity"/>
    <property type="evidence" value="ECO:0007669"/>
    <property type="project" value="UniProtKB-KW"/>
</dbReference>
<dbReference type="GO" id="GO:0004252">
    <property type="term" value="F:serine-type endopeptidase activity"/>
    <property type="evidence" value="ECO:0007669"/>
    <property type="project" value="UniProtKB-EC"/>
</dbReference>
<evidence type="ECO:0000313" key="12">
    <source>
        <dbReference type="EMBL" id="KAG0020368.1"/>
    </source>
</evidence>
<proteinExistence type="inferred from homology"/>
<dbReference type="HAMAP" id="MF_00444">
    <property type="entry name" value="ClpP"/>
    <property type="match status" value="1"/>
</dbReference>
<evidence type="ECO:0000259" key="11">
    <source>
        <dbReference type="PROSITE" id="PS51746"/>
    </source>
</evidence>
<evidence type="ECO:0000256" key="6">
    <source>
        <dbReference type="ARBA" id="ARBA00022912"/>
    </source>
</evidence>
<dbReference type="FunFam" id="3.90.226.10:FF:000001">
    <property type="entry name" value="ATP-dependent Clp protease proteolytic subunit"/>
    <property type="match status" value="1"/>
</dbReference>
<sequence>MGQLLSAPITEKHSSSGHNDRFAFGASAMQGWRATMEDAHTTLLDVQDAPGTAFFAVYDGHGGGKVARYCGERLHKNIFADAVFSASDFRGAINNGFLETDRALRDEESTRILFAGGSVESGRVNGLLAVSRALGDFKLKMGDTSQPGDQIVIAIPDIMEHKLTDDDEFLVLACDGIWEGMSSKQVVSFIRQKIAEKIPLNIVCEMIMDHCLAADGKLTSIGCDNMTMVIVALLNGKTLEEWYDYISNRVALSMPKRDENHQSTSKLPANIRALSMSALQMTGRPGFRTQYERNVHSNIFSDWSQEPHAQTLVPFVVEQSARGERSYDIFSRLLKERIICLNGAVHDHSAALIVAQLLFLESENPEKPISLYINSPGGSVTAGMAIYDTYIQSPVSTLCNGQACSMGSLLLAAGEPGKRYALPNASIMMHQPSGGASGQASDIAIHAREILRVRERLNRIYQKHCNVKDLDVIERAVERDHFMDAEEALKFGLIDRIMEKRPTSVGVGGSSN</sequence>
<evidence type="ECO:0000256" key="1">
    <source>
        <dbReference type="ARBA" id="ARBA00007039"/>
    </source>
</evidence>
<dbReference type="InterPro" id="IPR001907">
    <property type="entry name" value="ClpP"/>
</dbReference>
<dbReference type="FunFam" id="3.60.40.10:FF:000077">
    <property type="entry name" value="Protein phosphatase 1A"/>
    <property type="match status" value="1"/>
</dbReference>
<dbReference type="InterPro" id="IPR033135">
    <property type="entry name" value="ClpP_His_AS"/>
</dbReference>
<dbReference type="AlphaFoldDB" id="A0A9P6T2L2"/>
<evidence type="ECO:0000256" key="9">
    <source>
        <dbReference type="RuleBase" id="RU003465"/>
    </source>
</evidence>
<accession>A0A9P6T2L2</accession>
<evidence type="ECO:0000256" key="2">
    <source>
        <dbReference type="ARBA" id="ARBA00022670"/>
    </source>
</evidence>
<dbReference type="Proteomes" id="UP000703661">
    <property type="component" value="Unassembled WGS sequence"/>
</dbReference>
<keyword evidence="5" id="KW-0720">Serine protease</keyword>
<dbReference type="SUPFAM" id="SSF81606">
    <property type="entry name" value="PP2C-like"/>
    <property type="match status" value="1"/>
</dbReference>
<organism evidence="12 13">
    <name type="scientific">Entomortierella chlamydospora</name>
    <dbReference type="NCBI Taxonomy" id="101097"/>
    <lineage>
        <taxon>Eukaryota</taxon>
        <taxon>Fungi</taxon>
        <taxon>Fungi incertae sedis</taxon>
        <taxon>Mucoromycota</taxon>
        <taxon>Mortierellomycotina</taxon>
        <taxon>Mortierellomycetes</taxon>
        <taxon>Mortierellales</taxon>
        <taxon>Mortierellaceae</taxon>
        <taxon>Entomortierella</taxon>
    </lineage>
</organism>
<dbReference type="GO" id="GO:0004176">
    <property type="term" value="F:ATP-dependent peptidase activity"/>
    <property type="evidence" value="ECO:0007669"/>
    <property type="project" value="InterPro"/>
</dbReference>
<evidence type="ECO:0000256" key="7">
    <source>
        <dbReference type="ARBA" id="ARBA00034021"/>
    </source>
</evidence>
<dbReference type="Pfam" id="PF00574">
    <property type="entry name" value="CLP_protease"/>
    <property type="match status" value="1"/>
</dbReference>
<dbReference type="EMBL" id="JAAAID010000222">
    <property type="protein sequence ID" value="KAG0020368.1"/>
    <property type="molecule type" value="Genomic_DNA"/>
</dbReference>
<dbReference type="CDD" id="cd07017">
    <property type="entry name" value="S14_ClpP_2"/>
    <property type="match status" value="1"/>
</dbReference>
<dbReference type="Gene3D" id="3.90.226.10">
    <property type="entry name" value="2-enoyl-CoA Hydratase, Chain A, domain 1"/>
    <property type="match status" value="1"/>
</dbReference>
<comment type="similarity">
    <text evidence="1 10">Belongs to the peptidase S14 family.</text>
</comment>
<dbReference type="Pfam" id="PF00481">
    <property type="entry name" value="PP2C"/>
    <property type="match status" value="2"/>
</dbReference>
<evidence type="ECO:0000313" key="13">
    <source>
        <dbReference type="Proteomes" id="UP000703661"/>
    </source>
</evidence>
<feature type="active site" evidence="8">
    <location>
        <position position="430"/>
    </location>
</feature>
<keyword evidence="3" id="KW-0479">Metal-binding</keyword>
<dbReference type="GO" id="GO:0006515">
    <property type="term" value="P:protein quality control for misfolded or incompletely synthesized proteins"/>
    <property type="evidence" value="ECO:0007669"/>
    <property type="project" value="TreeGrafter"/>
</dbReference>
<dbReference type="InterPro" id="IPR000222">
    <property type="entry name" value="PP2C_BS"/>
</dbReference>
<dbReference type="Gene3D" id="3.60.40.10">
    <property type="entry name" value="PPM-type phosphatase domain"/>
    <property type="match status" value="2"/>
</dbReference>
<protein>
    <recommendedName>
        <fullName evidence="10">ATP-dependent Clp protease proteolytic subunit</fullName>
    </recommendedName>
</protein>
<evidence type="ECO:0000256" key="5">
    <source>
        <dbReference type="ARBA" id="ARBA00022825"/>
    </source>
</evidence>
<dbReference type="InterPro" id="IPR036457">
    <property type="entry name" value="PPM-type-like_dom_sf"/>
</dbReference>
<dbReference type="NCBIfam" id="NF001368">
    <property type="entry name" value="PRK00277.1"/>
    <property type="match status" value="1"/>
</dbReference>
<keyword evidence="2" id="KW-0645">Protease</keyword>
<evidence type="ECO:0000256" key="3">
    <source>
        <dbReference type="ARBA" id="ARBA00022723"/>
    </source>
</evidence>
<dbReference type="InterPro" id="IPR023562">
    <property type="entry name" value="ClpP/TepA"/>
</dbReference>
<keyword evidence="4 9" id="KW-0378">Hydrolase</keyword>
<dbReference type="GO" id="GO:0046872">
    <property type="term" value="F:metal ion binding"/>
    <property type="evidence" value="ECO:0007669"/>
    <property type="project" value="UniProtKB-KW"/>
</dbReference>
<comment type="catalytic activity">
    <reaction evidence="7 8">
        <text>Hydrolysis of proteins to small peptides in the presence of ATP and magnesium. alpha-casein is the usual test substrate. In the absence of ATP, only oligopeptides shorter than five residues are hydrolyzed (such as succinyl-Leu-Tyr-|-NHMec, and Leu-Tyr-Leu-|-Tyr-Trp, in which cleavage of the -Tyr-|-Leu- and -Tyr-|-Trp bonds also occurs).</text>
        <dbReference type="EC" id="3.4.21.92"/>
    </reaction>
</comment>
<dbReference type="GO" id="GO:0051117">
    <property type="term" value="F:ATPase binding"/>
    <property type="evidence" value="ECO:0007669"/>
    <property type="project" value="TreeGrafter"/>
</dbReference>
<dbReference type="InterPro" id="IPR029045">
    <property type="entry name" value="ClpP/crotonase-like_dom_sf"/>
</dbReference>
<dbReference type="PROSITE" id="PS51746">
    <property type="entry name" value="PPM_2"/>
    <property type="match status" value="1"/>
</dbReference>
<comment type="caution">
    <text evidence="12">The sequence shown here is derived from an EMBL/GenBank/DDBJ whole genome shotgun (WGS) entry which is preliminary data.</text>
</comment>
<dbReference type="PANTHER" id="PTHR10381:SF11">
    <property type="entry name" value="ATP-DEPENDENT CLP PROTEASE PROTEOLYTIC SUBUNIT, MITOCHONDRIAL"/>
    <property type="match status" value="1"/>
</dbReference>
<reference evidence="12" key="1">
    <citation type="journal article" date="2020" name="Fungal Divers.">
        <title>Resolving the Mortierellaceae phylogeny through synthesis of multi-gene phylogenetics and phylogenomics.</title>
        <authorList>
            <person name="Vandepol N."/>
            <person name="Liber J."/>
            <person name="Desiro A."/>
            <person name="Na H."/>
            <person name="Kennedy M."/>
            <person name="Barry K."/>
            <person name="Grigoriev I.V."/>
            <person name="Miller A.N."/>
            <person name="O'Donnell K."/>
            <person name="Stajich J.E."/>
            <person name="Bonito G."/>
        </authorList>
    </citation>
    <scope>NUCLEOTIDE SEQUENCE</scope>
    <source>
        <strain evidence="12">NRRL 2769</strain>
    </source>
</reference>
<dbReference type="SMART" id="SM00332">
    <property type="entry name" value="PP2Cc"/>
    <property type="match status" value="1"/>
</dbReference>
<dbReference type="GO" id="GO:0009368">
    <property type="term" value="C:endopeptidase Clp complex"/>
    <property type="evidence" value="ECO:0007669"/>
    <property type="project" value="TreeGrafter"/>
</dbReference>
<evidence type="ECO:0000256" key="4">
    <source>
        <dbReference type="ARBA" id="ARBA00022801"/>
    </source>
</evidence>
<dbReference type="PRINTS" id="PR00127">
    <property type="entry name" value="CLPPROTEASEP"/>
</dbReference>